<feature type="transmembrane region" description="Helical" evidence="9">
    <location>
        <begin position="2252"/>
        <end position="2274"/>
    </location>
</feature>
<dbReference type="Gene3D" id="3.20.20.80">
    <property type="entry name" value="Glycosidases"/>
    <property type="match status" value="2"/>
</dbReference>
<dbReference type="CDD" id="cd03791">
    <property type="entry name" value="GT5_Glycogen_synthase_DULL1-like"/>
    <property type="match status" value="1"/>
</dbReference>
<keyword evidence="10" id="KW-0732">Signal</keyword>
<feature type="compositionally biased region" description="Basic and acidic residues" evidence="8">
    <location>
        <begin position="1824"/>
        <end position="1841"/>
    </location>
</feature>
<proteinExistence type="inferred from homology"/>
<reference evidence="12" key="1">
    <citation type="journal article" date="2020" name="Stud. Mycol.">
        <title>101 Dothideomycetes genomes: a test case for predicting lifestyles and emergence of pathogens.</title>
        <authorList>
            <person name="Haridas S."/>
            <person name="Albert R."/>
            <person name="Binder M."/>
            <person name="Bloem J."/>
            <person name="Labutti K."/>
            <person name="Salamov A."/>
            <person name="Andreopoulos B."/>
            <person name="Baker S."/>
            <person name="Barry K."/>
            <person name="Bills G."/>
            <person name="Bluhm B."/>
            <person name="Cannon C."/>
            <person name="Castanera R."/>
            <person name="Culley D."/>
            <person name="Daum C."/>
            <person name="Ezra D."/>
            <person name="Gonzalez J."/>
            <person name="Henrissat B."/>
            <person name="Kuo A."/>
            <person name="Liang C."/>
            <person name="Lipzen A."/>
            <person name="Lutzoni F."/>
            <person name="Magnuson J."/>
            <person name="Mondo S."/>
            <person name="Nolan M."/>
            <person name="Ohm R."/>
            <person name="Pangilinan J."/>
            <person name="Park H.-J."/>
            <person name="Ramirez L."/>
            <person name="Alfaro M."/>
            <person name="Sun H."/>
            <person name="Tritt A."/>
            <person name="Yoshinaga Y."/>
            <person name="Zwiers L.-H."/>
            <person name="Turgeon B."/>
            <person name="Goodwin S."/>
            <person name="Spatafora J."/>
            <person name="Crous P."/>
            <person name="Grigoriev I."/>
        </authorList>
    </citation>
    <scope>NUCLEOTIDE SEQUENCE</scope>
    <source>
        <strain evidence="12">CBS 207.26</strain>
    </source>
</reference>
<dbReference type="Gene3D" id="3.90.400.10">
    <property type="entry name" value="Oligo-1,6-glucosidase, Domain 2"/>
    <property type="match status" value="1"/>
</dbReference>
<evidence type="ECO:0000256" key="6">
    <source>
        <dbReference type="ARBA" id="ARBA00026248"/>
    </source>
</evidence>
<dbReference type="GO" id="GO:0070600">
    <property type="term" value="P:fungal-type cell wall (1-&gt;3)-alpha-glucan biosynthetic process"/>
    <property type="evidence" value="ECO:0007669"/>
    <property type="project" value="TreeGrafter"/>
</dbReference>
<feature type="transmembrane region" description="Helical" evidence="9">
    <location>
        <begin position="2286"/>
        <end position="2307"/>
    </location>
</feature>
<dbReference type="GO" id="GO:0090599">
    <property type="term" value="F:alpha-glucosidase activity"/>
    <property type="evidence" value="ECO:0007669"/>
    <property type="project" value="UniProtKB-ARBA"/>
</dbReference>
<dbReference type="InterPro" id="IPR058658">
    <property type="entry name" value="Mok11-13/Ags1-like_Ig_2"/>
</dbReference>
<evidence type="ECO:0000256" key="8">
    <source>
        <dbReference type="SAM" id="MobiDB-lite"/>
    </source>
</evidence>
<dbReference type="PANTHER" id="PTHR47182">
    <property type="entry name" value="CELL WALL ALPHA-1,3-GLUCAN SYNTHASE AGS1-RELATED"/>
    <property type="match status" value="1"/>
</dbReference>
<feature type="signal peptide" evidence="10">
    <location>
        <begin position="1"/>
        <end position="17"/>
    </location>
</feature>
<keyword evidence="13" id="KW-1185">Reference proteome</keyword>
<dbReference type="CDD" id="cd11323">
    <property type="entry name" value="AmyAc_AGS"/>
    <property type="match status" value="1"/>
</dbReference>
<feature type="transmembrane region" description="Helical" evidence="9">
    <location>
        <begin position="2101"/>
        <end position="2121"/>
    </location>
</feature>
<dbReference type="PANTHER" id="PTHR47182:SF2">
    <property type="entry name" value="CELL WALL ALPHA-1,3-GLUCAN SYNTHASE AGS1"/>
    <property type="match status" value="1"/>
</dbReference>
<evidence type="ECO:0000256" key="7">
    <source>
        <dbReference type="ARBA" id="ARBA00048960"/>
    </source>
</evidence>
<evidence type="ECO:0000256" key="9">
    <source>
        <dbReference type="SAM" id="Phobius"/>
    </source>
</evidence>
<feature type="chain" id="PRO_5025689165" description="alpha-1,3-glucan synthase" evidence="10">
    <location>
        <begin position="18"/>
        <end position="2429"/>
    </location>
</feature>
<dbReference type="GO" id="GO:0016052">
    <property type="term" value="P:carbohydrate catabolic process"/>
    <property type="evidence" value="ECO:0007669"/>
    <property type="project" value="UniProtKB-ARBA"/>
</dbReference>
<dbReference type="Pfam" id="PF08323">
    <property type="entry name" value="Glyco_transf_5"/>
    <property type="match status" value="1"/>
</dbReference>
<feature type="transmembrane region" description="Helical" evidence="9">
    <location>
        <begin position="2042"/>
        <end position="2060"/>
    </location>
</feature>
<dbReference type="InterPro" id="IPR058656">
    <property type="entry name" value="Mok11-13/Ags1-like_GH"/>
</dbReference>
<keyword evidence="9" id="KW-0472">Membrane</keyword>
<evidence type="ECO:0000256" key="3">
    <source>
        <dbReference type="ARBA" id="ARBA00022676"/>
    </source>
</evidence>
<feature type="transmembrane region" description="Helical" evidence="9">
    <location>
        <begin position="2402"/>
        <end position="2421"/>
    </location>
</feature>
<name>A0A6A6DII6_9PEZI</name>
<dbReference type="InterPro" id="IPR045857">
    <property type="entry name" value="O16G_dom_2"/>
</dbReference>
<dbReference type="Pfam" id="PF26114">
    <property type="entry name" value="Ig_2_Mok13"/>
    <property type="match status" value="1"/>
</dbReference>
<evidence type="ECO:0000256" key="4">
    <source>
        <dbReference type="ARBA" id="ARBA00022679"/>
    </source>
</evidence>
<dbReference type="InterPro" id="IPR058659">
    <property type="entry name" value="Mok11-13/Ags1-like_CBM"/>
</dbReference>
<dbReference type="GO" id="GO:0009277">
    <property type="term" value="C:fungal-type cell wall"/>
    <property type="evidence" value="ECO:0007669"/>
    <property type="project" value="TreeGrafter"/>
</dbReference>
<dbReference type="EC" id="2.4.1.183" evidence="2"/>
<dbReference type="Pfam" id="PF13692">
    <property type="entry name" value="Glyco_trans_1_4"/>
    <property type="match status" value="1"/>
</dbReference>
<dbReference type="SMART" id="SM00642">
    <property type="entry name" value="Aamy"/>
    <property type="match status" value="1"/>
</dbReference>
<dbReference type="InterPro" id="IPR006047">
    <property type="entry name" value="GH13_cat_dom"/>
</dbReference>
<feature type="region of interest" description="Disordered" evidence="8">
    <location>
        <begin position="1647"/>
        <end position="1766"/>
    </location>
</feature>
<feature type="transmembrane region" description="Helical" evidence="9">
    <location>
        <begin position="2133"/>
        <end position="2153"/>
    </location>
</feature>
<protein>
    <recommendedName>
        <fullName evidence="2">alpha-1,3-glucan synthase</fullName>
        <ecNumber evidence="2">2.4.1.183</ecNumber>
    </recommendedName>
</protein>
<keyword evidence="5" id="KW-0961">Cell wall biogenesis/degradation</keyword>
<gene>
    <name evidence="12" type="ORF">K469DRAFT_641523</name>
</gene>
<dbReference type="FunFam" id="3.40.50.2000:FF:000058">
    <property type="entry name" value="Alpha-1,3-glucan synthase Ags1"/>
    <property type="match status" value="1"/>
</dbReference>
<dbReference type="FunFam" id="3.40.50.2000:FF:000052">
    <property type="entry name" value="Alpha-1,3-glucan synthase Ags2"/>
    <property type="match status" value="1"/>
</dbReference>
<feature type="region of interest" description="Disordered" evidence="8">
    <location>
        <begin position="1792"/>
        <end position="1844"/>
    </location>
</feature>
<dbReference type="GO" id="GO:0000023">
    <property type="term" value="P:maltose metabolic process"/>
    <property type="evidence" value="ECO:0007669"/>
    <property type="project" value="UniProtKB-KW"/>
</dbReference>
<dbReference type="FunFam" id="3.20.20.80:FF:000073">
    <property type="entry name" value="Alpha-1,3-glucan synthase Ags2"/>
    <property type="match status" value="1"/>
</dbReference>
<keyword evidence="9" id="KW-1133">Transmembrane helix</keyword>
<dbReference type="InterPro" id="IPR013534">
    <property type="entry name" value="Starch_synth_cat_dom"/>
</dbReference>
<sequence>MKFLLCLLSFRLFLVSALRYDNQFVGYNLNENQTATNPLDYWGEWKDHKFHPSPSSWRFPFYTLFLDRFVNGDPANDDINGTVYEHDPQSNQLRHGGDLAGVVDSLDYIQGMGVKGLYIAGSPFINAPWKADSYSPLDLTLLDKHFGDIAAWRSAVDEIHKRGMYVMLDNTMSTMGDLIGFNGFLNATAPFRPEEHKVSWKSDRRYPDFSIGNTYKSTCDYPKFWNESGFPVLKDSNPVFSKLAGCYDSEFDQYGDTEAFGVFPDWQRQLSKFASVQDRLREWVPSVREKIQHFSCMTIAMLDIDGFRFDKATQVTVDAQAEFGAYMRQCARRYGKVNFFMPGEITGGNTLGSIYLGRGRQPDQAVDNITLAVTLTNNSNDKHFLRAPGKNALDGAAFHYSVYRSLTRFLGMSGNLAAGYDVPINFVDAWNTMLTTNDLVNADTGEFDPRHMYGVTNQDVFRWPAIRNGVDKMLLGLFITTLHIPGIPLLLWGEEQSFYVLDSTADNYIFGRQAMSSALGWQNHGCYGLNSSQYHGWPVDAALHGCHDDTVSRDHRDPSSPVHNIIKSMYYRRTQYPVLNDGYFLQSLSNQTHQVQLPGSNGTASEFGMWSVMRSQYHGVQNFTGNASQPVWLVYSNDDHDSKYLFDCKLKDALISAFDEGTTVKNLLAPYDEIELKAGPNKLGIDGSERFNGCVDELDMKAWDFRAYVPKENWLPPQPVMTRFLPGHDARIESSFLLKVGNTVDIEFQFSEKMDCDQITDNLFITSDTESRISTTLDENSVKCSDLSSNDTSPYIGGLVSKWTWKGTLNDVTHGIYTVTVRNATTDDGERFTNSNDRLIFRIGRKDNPMIFPRIANYSADVLFEDSKGLYISHKASGADRWRYSLNWESSWSDWQDYKGGNTTLAKQPWSGTKRQRWEGDHVVLQYWNKVTGSSDHIQHADADWNKHPRRFPHLFAQGSFNRFGYDGGLSNNFRQDSNGKWKLHLMTEWPSNIQINVWGVNPDGKPDSGFVMGDIDNDSVLDRLPPDSLAKNVLNISTVPPPPHLAYRIELDDANLSYRFVPTGNRFIQVLLFGLSWSLPVLTATISIWTYMGAFYGVKFNKIGVSKQSLAPLAFWRSEKFQKIPDEEIQYARKSHIQLGLSRAHDMSAPVPSIAIGVGRERKRPMILIATMEYDIEDWEIKIKIGGLGVMAQLMGKNLPHQDLIWVVPCVGGVEYPVDTPADPITVTVLGVPYDVQVQYHKLRNITYVLLDAPIFRQQSKSEPYPPRMDDLDSAVYYSAWNACIAETIKRFPVDLYHINDYHGAAAPLYLLPEGRTIPCALSLHNAEFQGLWPMRTPQEQQEVCHVYNLDQSVVEKYVQFGEVFNLLHAGASYMRVHQRGFGAVGVSNKYGKRSYARYPIFWGLKEIGKLPNPDPSDTAPWSEEEENQVVAVDPECEAQRGDLRRQAQEWAGLEVDPEAELFVFVGRWSNQKGVDLIADVFPAILEKYSNVQLICVGPVIDLYGKFAALKLGKMMEKYPKRVFSKPEFTALPPYIFSGAEFALIPSRDEPFGLVAVEFGRKGALGVGARVGGLGQMPGWWFTVESTTTKHMLHQFKSAIVEALSSKTEVRAMMRARSAKQRFPVAKWVEDLNSLQQTAIRIHNEEQEPGRHRFFGSRSRNRDPLPDASFFYPNSRAVGSDRLSAYEARSSEEESPVRSSTDIRPSGMNRTLSLGVRSGPGHSSRTAPDPLAQIYEIRPLARTPDIYDPDDEDLPGSPQASLHARDEYFISREQAEANIREMERQRTMNALERDPVELGGDSPPIEDTLLLSRGRSRTRSLHLRADDSESRSRSRHELLDPRALPLRVKSSNHHRNRSTVLDLKDIKGAKTDFSLQKVDPTFNDATGKYYQKFEDMLQNLDGKTSETDLCVEEFLVESEKIWFKRMRNERLGRGKRPSSSNSAAWLRESFQSDRSRSRTPYGSSSEDHDDTRDVLSEASDVDEFLFGKNYQRPSLVKRWMQTRIGDWPIYSLLLALGQIMAANSYQITLLTGNQGQAPEKLYILGTVFIIMSCVWWVLFRTQASKFVLSAPFLFYGTAFLFVGMAPFLNAGHSRDAIQNVATGLYVAASASGSIFFALNFGDEGGAPIKSWIFRACIIQGTQQIYITALFYWGSTMTSSSATNTLTSSPRAAAITLPIAVFLFILAIIIITSLPPYYHQTPGKIPSFYKTLIRRKIIGWFFITVTLQNYFLSTPYGRSWEYVWSSRVAPPWAVGLLALAFFIGVWAAFLFLFAKLSKNHSWFVPIFAIGLGAPRWAQMLWGTSGIGTWVPWMPGGPVAGALAGRSLWLWLGVLDALQGVGFGMILLQTLTRIHIAVSLIAAQVIGTAVTMLAKATSPDRDGPGDVFPDFSEGVKVGLSKPWFWIALACQLVIPIGFFKFFRKEQLCKP</sequence>
<accession>A0A6A6DII6</accession>
<evidence type="ECO:0000313" key="13">
    <source>
        <dbReference type="Proteomes" id="UP000800200"/>
    </source>
</evidence>
<dbReference type="InterPro" id="IPR058655">
    <property type="entry name" value="Mok11-14/Ags1-like"/>
</dbReference>
<feature type="transmembrane region" description="Helical" evidence="9">
    <location>
        <begin position="2173"/>
        <end position="2197"/>
    </location>
</feature>
<keyword evidence="6" id="KW-0462">Maltose metabolism</keyword>
<feature type="transmembrane region" description="Helical" evidence="9">
    <location>
        <begin position="2327"/>
        <end position="2347"/>
    </location>
</feature>
<dbReference type="OrthoDB" id="512920at2759"/>
<dbReference type="InterPro" id="IPR017853">
    <property type="entry name" value="GH"/>
</dbReference>
<comment type="catalytic activity">
    <reaction evidence="7">
        <text>[(1-&gt;3)-alpha-D-glucosyl](n) + UDP-alpha-D-glucose = [(1-&gt;3)-alpha-D-glucosyl](n+1) + UDP + H(+)</text>
        <dbReference type="Rhea" id="RHEA:19749"/>
        <dbReference type="Rhea" id="RHEA-COMP:11150"/>
        <dbReference type="Rhea" id="RHEA-COMP:11151"/>
        <dbReference type="ChEBI" id="CHEBI:15378"/>
        <dbReference type="ChEBI" id="CHEBI:28100"/>
        <dbReference type="ChEBI" id="CHEBI:58223"/>
        <dbReference type="ChEBI" id="CHEBI:58885"/>
        <dbReference type="EC" id="2.4.1.183"/>
    </reaction>
</comment>
<evidence type="ECO:0000256" key="2">
    <source>
        <dbReference type="ARBA" id="ARBA00012688"/>
    </source>
</evidence>
<feature type="transmembrane region" description="Helical" evidence="9">
    <location>
        <begin position="2217"/>
        <end position="2232"/>
    </location>
</feature>
<evidence type="ECO:0000259" key="11">
    <source>
        <dbReference type="SMART" id="SM00642"/>
    </source>
</evidence>
<dbReference type="Pfam" id="PF26122">
    <property type="entry name" value="CBM_Mok13"/>
    <property type="match status" value="1"/>
</dbReference>
<evidence type="ECO:0000256" key="5">
    <source>
        <dbReference type="ARBA" id="ARBA00023316"/>
    </source>
</evidence>
<dbReference type="Gene3D" id="3.40.50.2000">
    <property type="entry name" value="Glycogen Phosphorylase B"/>
    <property type="match status" value="2"/>
</dbReference>
<dbReference type="SUPFAM" id="SSF51445">
    <property type="entry name" value="(Trans)glycosidases"/>
    <property type="match status" value="1"/>
</dbReference>
<organism evidence="12 13">
    <name type="scientific">Zopfia rhizophila CBS 207.26</name>
    <dbReference type="NCBI Taxonomy" id="1314779"/>
    <lineage>
        <taxon>Eukaryota</taxon>
        <taxon>Fungi</taxon>
        <taxon>Dikarya</taxon>
        <taxon>Ascomycota</taxon>
        <taxon>Pezizomycotina</taxon>
        <taxon>Dothideomycetes</taxon>
        <taxon>Dothideomycetes incertae sedis</taxon>
        <taxon>Zopfiaceae</taxon>
        <taxon>Zopfia</taxon>
    </lineage>
</organism>
<dbReference type="Pfam" id="PF26127">
    <property type="entry name" value="12TM_Mok13"/>
    <property type="match status" value="1"/>
</dbReference>
<feature type="transmembrane region" description="Helical" evidence="9">
    <location>
        <begin position="2354"/>
        <end position="2373"/>
    </location>
</feature>
<dbReference type="InterPro" id="IPR058654">
    <property type="entry name" value="Mok11-14/Ags1-like_TM"/>
</dbReference>
<dbReference type="Pfam" id="PF00128">
    <property type="entry name" value="Alpha-amylase"/>
    <property type="match status" value="1"/>
</dbReference>
<feature type="transmembrane region" description="Helical" evidence="9">
    <location>
        <begin position="2067"/>
        <end position="2089"/>
    </location>
</feature>
<dbReference type="Proteomes" id="UP000800200">
    <property type="component" value="Unassembled WGS sequence"/>
</dbReference>
<comment type="similarity">
    <text evidence="1">Belongs to the glycosyltransferase group 1 family.</text>
</comment>
<evidence type="ECO:0000256" key="1">
    <source>
        <dbReference type="ARBA" id="ARBA00006122"/>
    </source>
</evidence>
<keyword evidence="4 12" id="KW-0808">Transferase</keyword>
<dbReference type="Pfam" id="PF26111">
    <property type="entry name" value="Ig_Mok13"/>
    <property type="match status" value="1"/>
</dbReference>
<evidence type="ECO:0000313" key="12">
    <source>
        <dbReference type="EMBL" id="KAF2179311.1"/>
    </source>
</evidence>
<dbReference type="Pfam" id="PF26108">
    <property type="entry name" value="GH_Mok13"/>
    <property type="match status" value="1"/>
</dbReference>
<dbReference type="InterPro" id="IPR058657">
    <property type="entry name" value="Mok11-13/Ags1-like_Ig"/>
</dbReference>
<keyword evidence="9" id="KW-0812">Transmembrane</keyword>
<dbReference type="GO" id="GO:0047657">
    <property type="term" value="F:alpha-1,3-glucan synthase activity"/>
    <property type="evidence" value="ECO:0007669"/>
    <property type="project" value="UniProtKB-EC"/>
</dbReference>
<keyword evidence="3" id="KW-0328">Glycosyltransferase</keyword>
<dbReference type="EMBL" id="ML994668">
    <property type="protein sequence ID" value="KAF2179311.1"/>
    <property type="molecule type" value="Genomic_DNA"/>
</dbReference>
<evidence type="ECO:0000256" key="10">
    <source>
        <dbReference type="SAM" id="SignalP"/>
    </source>
</evidence>
<dbReference type="SUPFAM" id="SSF53756">
    <property type="entry name" value="UDP-Glycosyltransferase/glycogen phosphorylase"/>
    <property type="match status" value="1"/>
</dbReference>
<feature type="domain" description="Glycosyl hydrolase family 13 catalytic" evidence="11">
    <location>
        <begin position="63"/>
        <end position="522"/>
    </location>
</feature>